<feature type="domain" description="Polysaccharide pyruvyl transferase" evidence="1">
    <location>
        <begin position="13"/>
        <end position="278"/>
    </location>
</feature>
<dbReference type="Proteomes" id="UP001596119">
    <property type="component" value="Unassembled WGS sequence"/>
</dbReference>
<name>A0ABW1I485_9PSEU</name>
<reference evidence="3" key="1">
    <citation type="journal article" date="2019" name="Int. J. Syst. Evol. Microbiol.">
        <title>The Global Catalogue of Microorganisms (GCM) 10K type strain sequencing project: providing services to taxonomists for standard genome sequencing and annotation.</title>
        <authorList>
            <consortium name="The Broad Institute Genomics Platform"/>
            <consortium name="The Broad Institute Genome Sequencing Center for Infectious Disease"/>
            <person name="Wu L."/>
            <person name="Ma J."/>
        </authorList>
    </citation>
    <scope>NUCLEOTIDE SEQUENCE [LARGE SCALE GENOMIC DNA]</scope>
    <source>
        <strain evidence="3">CGMCC 4.7397</strain>
    </source>
</reference>
<dbReference type="EMBL" id="JBHSQK010000011">
    <property type="protein sequence ID" value="MFC5947910.1"/>
    <property type="molecule type" value="Genomic_DNA"/>
</dbReference>
<dbReference type="GO" id="GO:0016740">
    <property type="term" value="F:transferase activity"/>
    <property type="evidence" value="ECO:0007669"/>
    <property type="project" value="UniProtKB-KW"/>
</dbReference>
<evidence type="ECO:0000313" key="2">
    <source>
        <dbReference type="EMBL" id="MFC5947910.1"/>
    </source>
</evidence>
<keyword evidence="2" id="KW-0808">Transferase</keyword>
<sequence length="344" mass="37574">MLHILAGGWGYPNLGDEAILTGYRDFFASQRIDALVTSANPERTASAIGVPRHDLGVEGSALTGHSTGSMILGGGGYLNASWIPEIHRKLKRLIADRRSRPLVGHSIEVRGVEDPRFRRKLARLLSEEARISVRDEQSADALSRIGHNVDVLPDAISLLYPAVNKFAGHISYVTGRVVLNLLDISRRPDSTESLFPVDRWNDFASQLISRLGSKCIVMTVGDGDEKFLLSLPPVDVIKPKTVTEMISVLASASGVISVRMHPALIASMIGRPTLSIPYCGKVRPTLKKLRLDELLVQSADVDEALARLTDERSFDEAWSAAHAECASWLRDLVGSDQSPRADAR</sequence>
<proteinExistence type="predicted"/>
<accession>A0ABW1I485</accession>
<protein>
    <submittedName>
        <fullName evidence="2">Polysaccharide pyruvyl transferase family protein</fullName>
    </submittedName>
</protein>
<evidence type="ECO:0000259" key="1">
    <source>
        <dbReference type="Pfam" id="PF04230"/>
    </source>
</evidence>
<dbReference type="InterPro" id="IPR007345">
    <property type="entry name" value="Polysacch_pyruvyl_Trfase"/>
</dbReference>
<evidence type="ECO:0000313" key="3">
    <source>
        <dbReference type="Proteomes" id="UP001596119"/>
    </source>
</evidence>
<comment type="caution">
    <text evidence="2">The sequence shown here is derived from an EMBL/GenBank/DDBJ whole genome shotgun (WGS) entry which is preliminary data.</text>
</comment>
<dbReference type="RefSeq" id="WP_379564973.1">
    <property type="nucleotide sequence ID" value="NZ_JBHSQK010000011.1"/>
</dbReference>
<dbReference type="Gene3D" id="3.40.50.2000">
    <property type="entry name" value="Glycogen Phosphorylase B"/>
    <property type="match status" value="1"/>
</dbReference>
<dbReference type="PANTHER" id="PTHR36836">
    <property type="entry name" value="COLANIC ACID BIOSYNTHESIS PROTEIN WCAK"/>
    <property type="match status" value="1"/>
</dbReference>
<dbReference type="Pfam" id="PF04230">
    <property type="entry name" value="PS_pyruv_trans"/>
    <property type="match status" value="1"/>
</dbReference>
<organism evidence="2 3">
    <name type="scientific">Pseudonocardia lutea</name>
    <dbReference type="NCBI Taxonomy" id="2172015"/>
    <lineage>
        <taxon>Bacteria</taxon>
        <taxon>Bacillati</taxon>
        <taxon>Actinomycetota</taxon>
        <taxon>Actinomycetes</taxon>
        <taxon>Pseudonocardiales</taxon>
        <taxon>Pseudonocardiaceae</taxon>
        <taxon>Pseudonocardia</taxon>
    </lineage>
</organism>
<keyword evidence="3" id="KW-1185">Reference proteome</keyword>
<gene>
    <name evidence="2" type="ORF">ACFQH9_06445</name>
</gene>
<dbReference type="PANTHER" id="PTHR36836:SF1">
    <property type="entry name" value="COLANIC ACID BIOSYNTHESIS PROTEIN WCAK"/>
    <property type="match status" value="1"/>
</dbReference>